<dbReference type="InterPro" id="IPR009326">
    <property type="entry name" value="DUF984"/>
</dbReference>
<dbReference type="SMART" id="SM01022">
    <property type="entry name" value="ASCH"/>
    <property type="match status" value="1"/>
</dbReference>
<dbReference type="Proteomes" id="UP000516404">
    <property type="component" value="Chromosome"/>
</dbReference>
<gene>
    <name evidence="2" type="ORF">IDM49_05845</name>
</gene>
<evidence type="ECO:0000313" key="3">
    <source>
        <dbReference type="Proteomes" id="UP000516404"/>
    </source>
</evidence>
<dbReference type="CDD" id="cd06553">
    <property type="entry name" value="ASCH_Ef3133_like"/>
    <property type="match status" value="1"/>
</dbReference>
<dbReference type="Pfam" id="PF04266">
    <property type="entry name" value="ASCH"/>
    <property type="match status" value="1"/>
</dbReference>
<sequence length="325" mass="36024">MMHNLSFSSLTCDHLSQIQELLESNADYTHRISGQNVSPHAASGIFETLPAGASPEDLLVIGAWQDTQLVGLCVTVTYWPTPATTYIGLLATHRDYQGQGIGRQLHSYLLERLQLHTAIKTLRLGIVATNAASATPFWESLGYTFTGETKPHQAGRVTSTVELFELRIDYRQHVRREVQEFWDTARTVLPSLPMTAPDAWSFGSTAKQADDLLALVLSETKTATSSALHDYAAENEPLPVAGQYSVLCNGTGTPRAIIQTTSVTVTEFWQVSTDHAQAEGEGDRTLDSWRANHRQYWEANSPDGFYPHMQVVCERFALIYPQAAR</sequence>
<dbReference type="PROSITE" id="PS51186">
    <property type="entry name" value="GNAT"/>
    <property type="match status" value="1"/>
</dbReference>
<dbReference type="InterPro" id="IPR000182">
    <property type="entry name" value="GNAT_dom"/>
</dbReference>
<dbReference type="Pfam" id="PF00583">
    <property type="entry name" value="Acetyltransf_1"/>
    <property type="match status" value="1"/>
</dbReference>
<dbReference type="KEGG" id="rter:IDM49_05845"/>
<dbReference type="InterPro" id="IPR007374">
    <property type="entry name" value="ASCH_domain"/>
</dbReference>
<dbReference type="EMBL" id="CP061539">
    <property type="protein sequence ID" value="QNV36807.1"/>
    <property type="molecule type" value="Genomic_DNA"/>
</dbReference>
<protein>
    <submittedName>
        <fullName evidence="2">GNAT family N-acetyltransferase</fullName>
    </submittedName>
</protein>
<dbReference type="RefSeq" id="WP_190723850.1">
    <property type="nucleotide sequence ID" value="NZ_CP061539.1"/>
</dbReference>
<reference evidence="2 3" key="1">
    <citation type="submission" date="2020-09" db="EMBL/GenBank/DDBJ databases">
        <title>Investigation of environmental microbes.</title>
        <authorList>
            <person name="Ou Y."/>
            <person name="Kang Q."/>
        </authorList>
    </citation>
    <scope>NUCLEOTIDE SEQUENCE [LARGE SCALE GENOMIC DNA]</scope>
    <source>
        <strain evidence="2 3">KJZ-14</strain>
    </source>
</reference>
<evidence type="ECO:0000259" key="1">
    <source>
        <dbReference type="PROSITE" id="PS51186"/>
    </source>
</evidence>
<keyword evidence="3" id="KW-1185">Reference proteome</keyword>
<dbReference type="AlphaFoldDB" id="A0A7H2BAW1"/>
<dbReference type="InterPro" id="IPR015947">
    <property type="entry name" value="PUA-like_sf"/>
</dbReference>
<dbReference type="CDD" id="cd04301">
    <property type="entry name" value="NAT_SF"/>
    <property type="match status" value="1"/>
</dbReference>
<dbReference type="PANTHER" id="PTHR39203">
    <property type="entry name" value="CYTOPLASMIC PROTEIN-RELATED"/>
    <property type="match status" value="1"/>
</dbReference>
<dbReference type="Gene3D" id="3.10.400.10">
    <property type="entry name" value="Sulfate adenylyltransferase"/>
    <property type="match status" value="1"/>
</dbReference>
<dbReference type="SUPFAM" id="SSF55729">
    <property type="entry name" value="Acyl-CoA N-acyltransferases (Nat)"/>
    <property type="match status" value="1"/>
</dbReference>
<dbReference type="Gene3D" id="3.40.630.30">
    <property type="match status" value="1"/>
</dbReference>
<dbReference type="InterPro" id="IPR016181">
    <property type="entry name" value="Acyl_CoA_acyltransferase"/>
</dbReference>
<dbReference type="SUPFAM" id="SSF88697">
    <property type="entry name" value="PUA domain-like"/>
    <property type="match status" value="1"/>
</dbReference>
<dbReference type="GO" id="GO:0016747">
    <property type="term" value="F:acyltransferase activity, transferring groups other than amino-acyl groups"/>
    <property type="evidence" value="ECO:0007669"/>
    <property type="project" value="InterPro"/>
</dbReference>
<dbReference type="GeneID" id="96623752"/>
<accession>A0A7H2BAW1</accession>
<proteinExistence type="predicted"/>
<keyword evidence="2" id="KW-0808">Transferase</keyword>
<organism evidence="2 3">
    <name type="scientific">Rothia terrae</name>
    <dbReference type="NCBI Taxonomy" id="396015"/>
    <lineage>
        <taxon>Bacteria</taxon>
        <taxon>Bacillati</taxon>
        <taxon>Actinomycetota</taxon>
        <taxon>Actinomycetes</taxon>
        <taxon>Micrococcales</taxon>
        <taxon>Micrococcaceae</taxon>
        <taxon>Rothia</taxon>
    </lineage>
</organism>
<dbReference type="PANTHER" id="PTHR39203:SF1">
    <property type="entry name" value="CYTOPLASMIC PROTEIN"/>
    <property type="match status" value="1"/>
</dbReference>
<evidence type="ECO:0000313" key="2">
    <source>
        <dbReference type="EMBL" id="QNV36807.1"/>
    </source>
</evidence>
<name>A0A7H2BAW1_9MICC</name>
<feature type="domain" description="N-acetyltransferase" evidence="1">
    <location>
        <begin position="16"/>
        <end position="167"/>
    </location>
</feature>